<feature type="domain" description="MRNA cap 0-1 NS5-type MT" evidence="66">
    <location>
        <begin position="2516"/>
        <end position="2780"/>
    </location>
</feature>
<keyword evidence="27" id="KW-0547">Nucleotide-binding</keyword>
<feature type="domain" description="Peptidase S7" evidence="65">
    <location>
        <begin position="1494"/>
        <end position="1673"/>
    </location>
</feature>
<dbReference type="Pfam" id="PF01350">
    <property type="entry name" value="Flavi_NS4A"/>
    <property type="match status" value="1"/>
</dbReference>
<dbReference type="InterPro" id="IPR013756">
    <property type="entry name" value="GlyE_cen_dom_subdom2"/>
</dbReference>
<feature type="transmembrane region" description="Helical" evidence="60">
    <location>
        <begin position="1460"/>
        <end position="1485"/>
    </location>
</feature>
<evidence type="ECO:0000256" key="21">
    <source>
        <dbReference type="ARBA" id="ARBA00022670"/>
    </source>
</evidence>
<feature type="active site" description="Charge relay system; for serine protease NS3 activity" evidence="56">
    <location>
        <position position="1571"/>
    </location>
</feature>
<dbReference type="SUPFAM" id="SSF56983">
    <property type="entry name" value="Viral glycoprotein, central and dimerisation domains"/>
    <property type="match status" value="1"/>
</dbReference>
<evidence type="ECO:0000256" key="10">
    <source>
        <dbReference type="ARBA" id="ARBA00022506"/>
    </source>
</evidence>
<proteinExistence type="predicted"/>
<dbReference type="InterPro" id="IPR047530">
    <property type="entry name" value="Flavi_RdRp"/>
</dbReference>
<protein>
    <recommendedName>
        <fullName evidence="8">Genome polyprotein</fullName>
    </recommendedName>
</protein>
<evidence type="ECO:0000259" key="62">
    <source>
        <dbReference type="PROSITE" id="PS51192"/>
    </source>
</evidence>
<evidence type="ECO:0000256" key="27">
    <source>
        <dbReference type="ARBA" id="ARBA00022741"/>
    </source>
</evidence>
<dbReference type="GO" id="GO:0005576">
    <property type="term" value="C:extracellular region"/>
    <property type="evidence" value="ECO:0007669"/>
    <property type="project" value="UniProtKB-SubCell"/>
</dbReference>
<feature type="binding site" evidence="58">
    <location>
        <position position="3244"/>
    </location>
    <ligand>
        <name>Zn(2+)</name>
        <dbReference type="ChEBI" id="CHEBI:29105"/>
        <label>2</label>
    </ligand>
</feature>
<evidence type="ECO:0000256" key="28">
    <source>
        <dbReference type="ARBA" id="ARBA00022801"/>
    </source>
</evidence>
<dbReference type="InterPro" id="IPR014412">
    <property type="entry name" value="Gen_Poly_FLV"/>
</dbReference>
<dbReference type="InterPro" id="IPR011492">
    <property type="entry name" value="Flavi_DEAD"/>
</dbReference>
<feature type="binding site" evidence="58">
    <location>
        <position position="2954"/>
    </location>
    <ligand>
        <name>Zn(2+)</name>
        <dbReference type="ChEBI" id="CHEBI:29105"/>
        <label>1</label>
    </ligand>
</feature>
<keyword evidence="13" id="KW-0597">Phosphoprotein</keyword>
<evidence type="ECO:0000256" key="26">
    <source>
        <dbReference type="ARBA" id="ARBA00022723"/>
    </source>
</evidence>
<dbReference type="Gene3D" id="3.40.50.300">
    <property type="entry name" value="P-loop containing nucleotide triphosphate hydrolases"/>
    <property type="match status" value="2"/>
</dbReference>
<keyword evidence="14" id="KW-0167">Capsid protein</keyword>
<keyword evidence="36" id="KW-1043">Host membrane</keyword>
<feature type="transmembrane region" description="Helical" evidence="60">
    <location>
        <begin position="100"/>
        <end position="121"/>
    </location>
</feature>
<dbReference type="InterPro" id="IPR000069">
    <property type="entry name" value="Env_glycoprot_M_flavivir"/>
</dbReference>
<dbReference type="GO" id="GO:0003724">
    <property type="term" value="F:RNA helicase activity"/>
    <property type="evidence" value="ECO:0007669"/>
    <property type="project" value="UniProtKB-EC"/>
</dbReference>
<evidence type="ECO:0000256" key="56">
    <source>
        <dbReference type="PIRSR" id="PIRSR003817-1"/>
    </source>
</evidence>
<dbReference type="InterPro" id="IPR038055">
    <property type="entry name" value="Glycoprot_E_dimer_dom"/>
</dbReference>
<dbReference type="InterPro" id="IPR000336">
    <property type="entry name" value="Flavivir/Alphavir_Ig-like_sf"/>
</dbReference>
<dbReference type="Gene3D" id="2.60.98.10">
    <property type="entry name" value="Tick-borne Encephalitis virus Glycoprotein, domain 1"/>
    <property type="match status" value="1"/>
</dbReference>
<dbReference type="GO" id="GO:0019062">
    <property type="term" value="P:virion attachment to host cell"/>
    <property type="evidence" value="ECO:0007669"/>
    <property type="project" value="UniProtKB-KW"/>
</dbReference>
<dbReference type="Gene3D" id="3.30.387.10">
    <property type="entry name" value="Viral Envelope Glycoprotein, domain 3"/>
    <property type="match status" value="1"/>
</dbReference>
<dbReference type="Gene3D" id="2.60.260.50">
    <property type="entry name" value="Flavivirus polyprotein propeptide domain"/>
    <property type="match status" value="1"/>
</dbReference>
<feature type="binding site" evidence="58">
    <location>
        <position position="2963"/>
    </location>
    <ligand>
        <name>Zn(2+)</name>
        <dbReference type="ChEBI" id="CHEBI:29105"/>
        <label>1</label>
    </ligand>
</feature>
<keyword evidence="30" id="KW-0347">Helicase</keyword>
<evidence type="ECO:0000256" key="20">
    <source>
        <dbReference type="ARBA" id="ARBA00022664"/>
    </source>
</evidence>
<dbReference type="GO" id="GO:0039564">
    <property type="term" value="P:symbiont-mediated suppression of host JAK-STAT cascade via inhibition of STAT2 activity"/>
    <property type="evidence" value="ECO:0007669"/>
    <property type="project" value="UniProtKB-KW"/>
</dbReference>
<dbReference type="SUPFAM" id="SSF50494">
    <property type="entry name" value="Trypsin-like serine proteases"/>
    <property type="match status" value="1"/>
</dbReference>
<dbReference type="GO" id="GO:0039520">
    <property type="term" value="P:symbiont-mediated activation of host autophagy"/>
    <property type="evidence" value="ECO:0007669"/>
    <property type="project" value="UniProtKB-KW"/>
</dbReference>
<evidence type="ECO:0000256" key="5">
    <source>
        <dbReference type="ARBA" id="ARBA00004407"/>
    </source>
</evidence>
<evidence type="ECO:0000256" key="33">
    <source>
        <dbReference type="ARBA" id="ARBA00022833"/>
    </source>
</evidence>
<evidence type="ECO:0000256" key="25">
    <source>
        <dbReference type="ARBA" id="ARBA00022695"/>
    </source>
</evidence>
<dbReference type="Gene3D" id="1.10.8.970">
    <property type="entry name" value="Flavivirus envelope glycoprotein M-like"/>
    <property type="match status" value="1"/>
</dbReference>
<keyword evidence="18" id="KW-0489">Methyltransferase</keyword>
<evidence type="ECO:0000256" key="41">
    <source>
        <dbReference type="ARBA" id="ARBA00023042"/>
    </source>
</evidence>
<keyword evidence="48" id="KW-0922">Interferon antiviral system evasion</keyword>
<feature type="transmembrane region" description="Helical" evidence="60">
    <location>
        <begin position="2199"/>
        <end position="2227"/>
    </location>
</feature>
<evidence type="ECO:0000256" key="32">
    <source>
        <dbReference type="ARBA" id="ARBA00022830"/>
    </source>
</evidence>
<keyword evidence="33 58" id="KW-0862">Zinc</keyword>
<feature type="transmembrane region" description="Helical" evidence="60">
    <location>
        <begin position="248"/>
        <end position="281"/>
    </location>
</feature>
<keyword evidence="47" id="KW-1035">Host cytoplasm</keyword>
<dbReference type="GO" id="GO:0003968">
    <property type="term" value="F:RNA-directed RNA polymerase activity"/>
    <property type="evidence" value="ECO:0007669"/>
    <property type="project" value="UniProtKB-KW"/>
</dbReference>
<evidence type="ECO:0000256" key="47">
    <source>
        <dbReference type="ARBA" id="ARBA00023200"/>
    </source>
</evidence>
<keyword evidence="11" id="KW-1170">Fusion of virus membrane with host endosomal membrane</keyword>
<evidence type="ECO:0000256" key="50">
    <source>
        <dbReference type="ARBA" id="ARBA00023296"/>
    </source>
</evidence>
<dbReference type="Gene3D" id="3.30.67.10">
    <property type="entry name" value="Viral Envelope Glycoprotein, domain 2"/>
    <property type="match status" value="1"/>
</dbReference>
<feature type="disulfide bond" evidence="57">
    <location>
        <begin position="468"/>
        <end position="572"/>
    </location>
</feature>
<dbReference type="InterPro" id="IPR046811">
    <property type="entry name" value="Flavi_NS5_thumb"/>
</dbReference>
<evidence type="ECO:0000313" key="67">
    <source>
        <dbReference type="EMBL" id="QKK82913.1"/>
    </source>
</evidence>
<dbReference type="FunFam" id="3.30.70.2840:FF:000002">
    <property type="entry name" value="Genome polyprotein"/>
    <property type="match status" value="1"/>
</dbReference>
<dbReference type="GO" id="GO:0042025">
    <property type="term" value="C:host cell nucleus"/>
    <property type="evidence" value="ECO:0007669"/>
    <property type="project" value="UniProtKB-SubCell"/>
</dbReference>
<dbReference type="InterPro" id="IPR009003">
    <property type="entry name" value="Peptidase_S1_PA"/>
</dbReference>
<evidence type="ECO:0000256" key="44">
    <source>
        <dbReference type="ARBA" id="ARBA00023157"/>
    </source>
</evidence>
<dbReference type="Pfam" id="PF20483">
    <property type="entry name" value="Flavi_NS5_thumb"/>
    <property type="match status" value="1"/>
</dbReference>
<evidence type="ECO:0000259" key="64">
    <source>
        <dbReference type="PROSITE" id="PS51527"/>
    </source>
</evidence>
<evidence type="ECO:0000256" key="9">
    <source>
        <dbReference type="ARBA" id="ARBA00022484"/>
    </source>
</evidence>
<feature type="transmembrane region" description="Helical" evidence="60">
    <location>
        <begin position="759"/>
        <end position="779"/>
    </location>
</feature>
<evidence type="ECO:0000256" key="6">
    <source>
        <dbReference type="ARBA" id="ARBA00004461"/>
    </source>
</evidence>
<dbReference type="GO" id="GO:0046718">
    <property type="term" value="P:symbiont entry into host cell"/>
    <property type="evidence" value="ECO:0007669"/>
    <property type="project" value="UniProtKB-KW"/>
</dbReference>
<dbReference type="InterPro" id="IPR014756">
    <property type="entry name" value="Ig_E-set"/>
</dbReference>
<dbReference type="Gene3D" id="3.30.70.2840">
    <property type="entry name" value="Flavivirus RNA-directed RNA polymerase, thumb domain"/>
    <property type="match status" value="3"/>
</dbReference>
<keyword evidence="26 58" id="KW-0479">Metal-binding</keyword>
<feature type="transmembrane region" description="Helical" evidence="60">
    <location>
        <begin position="2164"/>
        <end position="2187"/>
    </location>
</feature>
<dbReference type="GO" id="GO:0044167">
    <property type="term" value="C:host cell endoplasmic reticulum membrane"/>
    <property type="evidence" value="ECO:0007669"/>
    <property type="project" value="UniProtKB-SubCell"/>
</dbReference>
<evidence type="ECO:0000256" key="53">
    <source>
        <dbReference type="ARBA" id="ARBA00035616"/>
    </source>
</evidence>
<dbReference type="PIRSF" id="PIRSF003817">
    <property type="entry name" value="Gen_Poly_FLV"/>
    <property type="match status" value="1"/>
</dbReference>
<evidence type="ECO:0000256" key="4">
    <source>
        <dbReference type="ARBA" id="ARBA00004385"/>
    </source>
</evidence>
<dbReference type="InterPro" id="IPR013755">
    <property type="entry name" value="Flav_gly_cen_dom_subdom1"/>
</dbReference>
<evidence type="ECO:0000259" key="65">
    <source>
        <dbReference type="PROSITE" id="PS51528"/>
    </source>
</evidence>
<keyword evidence="31" id="KW-0720">Serine protease</keyword>
<keyword evidence="45" id="KW-0325">Glycoprotein</keyword>
<feature type="transmembrane region" description="Helical" evidence="60">
    <location>
        <begin position="34"/>
        <end position="52"/>
    </location>
</feature>
<keyword evidence="23" id="KW-0949">S-adenosyl-L-methionine</keyword>
<dbReference type="GO" id="GO:0005524">
    <property type="term" value="F:ATP binding"/>
    <property type="evidence" value="ECO:0007669"/>
    <property type="project" value="UniProtKB-KW"/>
</dbReference>
<feature type="transmembrane region" description="Helical" evidence="60">
    <location>
        <begin position="1300"/>
        <end position="1320"/>
    </location>
</feature>
<sequence>MGMANKGILKGRGSGPPGRRSKEATKKTRQKIEFMPKGLVLMRMLGVLWHAMAGTARTPVLKSFWRTVPVRQGLAALRKLSRAVAFLARSLRLRGNRRSVNYDLATLTLVLCVVLASSASVRKIPGGRMMIRAGGGDAATQIAIGNGTCFLLATDMGEWCEDSISYECVTIEAEEEPVDVDCFCRGVDGVSIEYGRCDKQPGSRMRRSVVIPTHATAELTGRGHTWMKGVTIEQHLTKMEVWLWKNKLLSILMVVVIWLLCDGMLTRVALILAVLAIAPAYATRCTHLENRDFVTGIQGTTRVSLVLELGGCVTITATDKPSVDVWLDEIYQEEPASTREYCLQAKLGAAKVAARCPTMGPATLAEEHQVNTVCKRDQSDRGWGNHCGLFGKGSIVACAKFSCEERKTVIGHVYDVNKIIYVVKVEPHTGDHKPVNDTPSTRKTASFTAAAEKEVLTLGDYGDISLVCRVNSGVDLAQTVVMEMNRTTSHLPKAWQVHRDWFEDLALPWRHVGAETWNYPERLVEFGVPHAVKMDVYTLGDQMGTMLHSLTGALMADVQGNKYHLKSGHVTCEVGLEKLKLKGMTYSMCEADKFKWKRPPTESGHDTVVMELEYTGSSKPCRIPVRATSKDGGENNVAMLITSNPTMETASGGFIEMQLPPGDCTIYVGTLAHQWFQKGSSIGRTFERTKKGIQRLVMVGEHAWDFGSVGGVFSSVGKATHMVFGGIFHTLLGGFGFIPKLLLGAGLIWVGMNMRNMNLSLACMAVGVLILVMTTGVGADIGCAIDAHRKEMKCGEGLVVWREVKDWYDDYTFHPESPADLASAIWVAYQEGVCGIVPQNRLEMAMWRGVAGELNLALAEAEVNLTVVVDKTDPSDYRGGRPGVLKKTGKGLHISWKNWGRSLIWTVPVSPQRFEIGVHSTPDCPVHRRLTGVFTVAEFGIGIRTKVFLDFRDRPTKECDDGVMGAAVKNQMAIHTDQSLWMRSVINDSKVEITELIVSDLRNCTWPARYTIDNNGVLESAMFLPIGLAGPRSKYNHIPGYAEQVKGPWDQTPLRVVREPCPGTTVEITQSCDKRGASVRSTTESGKVVPEWCCRTCTMPPVTYRSGTDCWYAMEIRPVHPQGGLVRSMVVAENGALLSEGGLPGVVAIFVVIELLLRRGTRMTGYSMLWSSMVVLGLMVTGLITPEGLLRYVVGVGILMALEVGPEMVTLVMLQAVFEMRLGLLTTFALKRLVTPREVVVVFFLLLVMEVGLPVGLDDVWNWIDAIAFGLMVFSSFSQEHGRGIGLVMAALVSLKSVDTLQRGIIVALAIGLCLSFYSWYRGTGERKMLPWTLPLAGILGGSGAGLRLLAFREVTCRMERRSVAEPVTVLGVLLAISGGLLRNSSQEALMALALASLVILCFVLGTRSLQLVAEWSGTVEWNPEMLDEGGTIDLRVSRDSMGNLHLAETEKEEKQMAAWLFLGMIASAFHWSGILVTLGLWTAVQFWQGGRRSEFVFSGLCSTPESTNAWEVRDGVYRIFQPGMFWGQRQIGVGYGHRGVLHTMWHVTRGAAIGVDGSVSGPFWADVREDVVCYGGQWSLPGKWEGEPVQIHAFPPGGAHEIHQCRPGRMTLERGQVMGAIPIDLPRGTSGSPIINAQGTVLGLYGNGLRCNDTYVSGIAQGSVEKSRPELPPVLTDHRWASKGKITVLDMHPGSGKTHRVLPELIRQCIERRLRTLVLAPTRVVLKEMEVALRGKRVRFHSSAVETVCGEGAIVDVMCHATYVNRRLLPQGRQNWEVAIMDEAHWTDPHSIAARGHLYSMAKDNRCALVLMTATPPGTREAFPESRGTILSEEKQIPDGEWREGFDWITEYEGRTAWFVPSIAKGGAIARTLRQKGKSVICLNSKTFEKDYHRVHEEKPDFVVTTDISEMGANLDVDRVIDGRTNIRPEEIDGKVELIGTRRVTSASAAQRRGRVGRKEGKNDVYVYSGTCDDDDSGLVQWKEAQILLDNITSLRGPVSTFYGPEQEKMPEVVGHYRLSEEKRKHFRHLLSQCDFTPWLAWHVAANTSGVLDRSWTWTGPDENVIDDGKGEAVRFRTPNGSERVMKPVWKDSRMFKEGRELQDFILYASGRRSVVNLLHGLSGVPDYVRGRCMSAFDVVYTLLHEQPGTRAMKMAEREAPEAMLTILELAVLGLATFGFFWCVMARTSTSRMTLGTLILLVSLGFLWAGGMPYGTMAGVAMVYYMVLTVLQPEVGKQRSGEDNRLAFVILVIGCVIGTIAANEAGFLERTKGDLRNLFGGSEKRESPWTEWGNVDIQPARSWGTYVLIVSLFTPYMIHQIQTKIQRLVNSSVASGAQAMRDLGGGAPFFGVAGHVMALGVTSLLGATPASLLLGVLLAAFHLAMVLSGLEAELAQRAHRAFFAAMVKNPIVDGDPTCPFGDGTGKPALYERKLSLLLALGLCVMSVALNRTAWACAEAGALGLAALGQLLRPEEETWWTMPMACGMASIIRGSLWGLTPVVHRAWLKTLTTRRGGGEGATLGDLWKKKLNEMSKEEFFAYRRSGVLETDRTTARELLRRGETNMGLAVSRGTAKIAWLEERGYATLKGEVVDLGCGRGGWSYYAASRPAVMAVKAYTIGGRGHEEPRLVTSLGWNLIKFRSGMDVFSMKAHRADTILCDIGESCENPEKEAERSKRVIDLIGVWKERNPTAGCVFKVLSPYRPDVIEALHRFQLRWGGGLVRVPLSRNSTHEMYYTTAVAGNIVNAVNIQSKMLLARFGDARGPLKVPEIDLGTGTRCVTMAEDKVAEKDVKERIQKLKNQYADSWHIDKEHPYRTWQYWGSYRTPASGSAASLINGVVKLLSWPWNMREDVLRMAMTDTTAFGQQRVFKDKVDTKAQEPQVGTRVIMRVVNDWLLSRLAAKSKPRLCTKEEFIAKVRSNAAIGAWTDEQNRWANAREAVEDPAFWELVDRERALHLEGRCEQCVYNMMGKREKKLGEFGSAKGSRAIWYMWLGSRFLEFEALGFLNEDHWASRELSSAGVEGTSLNYLGWHLKNLSELPGGMFYADDTAGWDTRVTNADLEDEEQLMRHMGEGHRRLAETIFSKAYHAKVVRVARPAPDGGCVMDIITRRDQRGSGQVVTYALNTITNIKVQLIRMMEGEGVISPSDVESPRVLRVENWLRQNGEERLRRMLVSGDDCVVRPIDDRFSGALYFLNDMAKTRKDIGEWQPSTGFKTWEEVPFCSHHFHELVMKDGRTLIVPCRDQDELVGRARISPGCGWSVRETACLSKAYAQMWLLNYFHRRDLRTLGLAISSAVPVDWVPTGRTTWSIHSSGAWMTTRDMLDVWNKVWITDNPHMQDKRRVEAWREIPYLPKAQDMICSSLIGRRERAEWARGIWGSVEKVRKMMGSEKFRDYLSCMDRHELHWEAPGESDIL</sequence>
<keyword evidence="19" id="KW-1090">Inhibition of host innate immune response by virus</keyword>
<dbReference type="InterPro" id="IPR000208">
    <property type="entry name" value="Flavi_RdRp_fingers/palm"/>
</dbReference>
<keyword evidence="34" id="KW-0067">ATP-binding</keyword>
<feature type="transmembrane region" description="Helical" evidence="60">
    <location>
        <begin position="2373"/>
        <end position="2391"/>
    </location>
</feature>
<feature type="transmembrane region" description="Helical" evidence="60">
    <location>
        <begin position="1136"/>
        <end position="1157"/>
    </location>
</feature>
<dbReference type="SUPFAM" id="SSF81296">
    <property type="entry name" value="E set domains"/>
    <property type="match status" value="1"/>
</dbReference>
<evidence type="ECO:0000256" key="45">
    <source>
        <dbReference type="ARBA" id="ARBA00023180"/>
    </source>
</evidence>
<evidence type="ECO:0000256" key="16">
    <source>
        <dbReference type="ARBA" id="ARBA00022581"/>
    </source>
</evidence>
<feature type="transmembrane region" description="Helical" evidence="60">
    <location>
        <begin position="2435"/>
        <end position="2455"/>
    </location>
</feature>
<evidence type="ECO:0000256" key="37">
    <source>
        <dbReference type="ARBA" id="ARBA00022883"/>
    </source>
</evidence>
<dbReference type="PROSITE" id="PS50507">
    <property type="entry name" value="RDRP_SSRNA_POS"/>
    <property type="match status" value="1"/>
</dbReference>
<dbReference type="SUPFAM" id="SSF52540">
    <property type="entry name" value="P-loop containing nucleoside triphosphate hydrolases"/>
    <property type="match status" value="2"/>
</dbReference>
<dbReference type="GO" id="GO:0003725">
    <property type="term" value="F:double-stranded RNA binding"/>
    <property type="evidence" value="ECO:0007669"/>
    <property type="project" value="InterPro"/>
</dbReference>
<dbReference type="Pfam" id="PF01570">
    <property type="entry name" value="Flavi_propep"/>
    <property type="match status" value="1"/>
</dbReference>
<dbReference type="InterPro" id="IPR001850">
    <property type="entry name" value="Flavi_NS3_S7"/>
</dbReference>
<feature type="disulfide bond" evidence="57">
    <location>
        <begin position="342"/>
        <end position="398"/>
    </location>
</feature>
<dbReference type="Pfam" id="PF00869">
    <property type="entry name" value="Flavi_glycoprot"/>
    <property type="match status" value="1"/>
</dbReference>
<keyword evidence="21" id="KW-0645">Protease</keyword>
<evidence type="ECO:0000256" key="24">
    <source>
        <dbReference type="ARBA" id="ARBA00022692"/>
    </source>
</evidence>
<dbReference type="Pfam" id="PF00972">
    <property type="entry name" value="Flavi_NS5"/>
    <property type="match status" value="1"/>
</dbReference>
<dbReference type="InterPro" id="IPR038302">
    <property type="entry name" value="Env_glycoprot_M_sf_flavivir"/>
</dbReference>
<feature type="domain" description="Flavivirus NS2B" evidence="64">
    <location>
        <begin position="1361"/>
        <end position="1493"/>
    </location>
</feature>
<comment type="function">
    <text evidence="53">Inhibits RNA silencing by interfering with host Dicer.</text>
</comment>
<dbReference type="GO" id="GO:0039694">
    <property type="term" value="P:viral RNA genome replication"/>
    <property type="evidence" value="ECO:0007669"/>
    <property type="project" value="InterPro"/>
</dbReference>
<feature type="active site" description="Charge relay system; for serine protease NS3 activity" evidence="56">
    <location>
        <position position="1547"/>
    </location>
</feature>
<dbReference type="InterPro" id="IPR007094">
    <property type="entry name" value="RNA-dir_pol_PSvirus"/>
</dbReference>
<keyword evidence="17" id="KW-1162">Viral penetration into host cytoplasm</keyword>
<organism evidence="67">
    <name type="scientific">Gadgets Gully virus</name>
    <dbReference type="NCBI Taxonomy" id="64307"/>
    <lineage>
        <taxon>Viruses</taxon>
        <taxon>Riboviria</taxon>
        <taxon>Orthornavirae</taxon>
        <taxon>Kitrinoviricota</taxon>
        <taxon>Flasuviricetes</taxon>
        <taxon>Amarillovirales</taxon>
        <taxon>Flaviviridae</taxon>
        <taxon>Orthoflavivirus</taxon>
        <taxon>Orthoflavivirus gadgetsense</taxon>
    </lineage>
</organism>
<evidence type="ECO:0000256" key="1">
    <source>
        <dbReference type="ARBA" id="ARBA00003504"/>
    </source>
</evidence>
<dbReference type="Gene3D" id="1.10.260.90">
    <property type="match status" value="1"/>
</dbReference>
<evidence type="ECO:0000259" key="66">
    <source>
        <dbReference type="PROSITE" id="PS51591"/>
    </source>
</evidence>
<keyword evidence="15" id="KW-1048">Host nucleus</keyword>
<dbReference type="PROSITE" id="PS51192">
    <property type="entry name" value="HELICASE_ATP_BIND_1"/>
    <property type="match status" value="1"/>
</dbReference>
<evidence type="ECO:0000256" key="54">
    <source>
        <dbReference type="ARBA" id="ARBA00047631"/>
    </source>
</evidence>
<dbReference type="GO" id="GO:0006508">
    <property type="term" value="P:proteolysis"/>
    <property type="evidence" value="ECO:0007669"/>
    <property type="project" value="UniProtKB-KW"/>
</dbReference>
<evidence type="ECO:0000256" key="51">
    <source>
        <dbReference type="ARBA" id="ARBA00023443"/>
    </source>
</evidence>
<dbReference type="GO" id="GO:0039654">
    <property type="term" value="P:fusion of virus membrane with host endosome membrane"/>
    <property type="evidence" value="ECO:0007669"/>
    <property type="project" value="UniProtKB-KW"/>
</dbReference>
<evidence type="ECO:0000256" key="13">
    <source>
        <dbReference type="ARBA" id="ARBA00022553"/>
    </source>
</evidence>
<dbReference type="InterPro" id="IPR000487">
    <property type="entry name" value="Flavi_NS2B"/>
</dbReference>
<keyword evidence="46" id="KW-1038">Host endoplasmic reticulum</keyword>
<dbReference type="InterPro" id="IPR038345">
    <property type="entry name" value="Flavi_E_Stem/Anchor_dom_sf"/>
</dbReference>
<keyword evidence="38" id="KW-0694">RNA-binding</keyword>
<keyword evidence="35" id="KW-0946">Virion</keyword>
<dbReference type="InterPro" id="IPR001528">
    <property type="entry name" value="Flavi_NS4B"/>
</dbReference>
<evidence type="ECO:0000256" key="19">
    <source>
        <dbReference type="ARBA" id="ARBA00022632"/>
    </source>
</evidence>
<dbReference type="Pfam" id="PF01349">
    <property type="entry name" value="Flavi_NS4B"/>
    <property type="match status" value="1"/>
</dbReference>
<evidence type="ECO:0000256" key="14">
    <source>
        <dbReference type="ARBA" id="ARBA00022561"/>
    </source>
</evidence>
<evidence type="ECO:0000256" key="8">
    <source>
        <dbReference type="ARBA" id="ARBA00020107"/>
    </source>
</evidence>
<evidence type="ECO:0000259" key="63">
    <source>
        <dbReference type="PROSITE" id="PS51194"/>
    </source>
</evidence>
<dbReference type="EMBL" id="MN830233">
    <property type="protein sequence ID" value="QKK82913.1"/>
    <property type="molecule type" value="Genomic_RNA"/>
</dbReference>
<dbReference type="GO" id="GO:0004252">
    <property type="term" value="F:serine-type endopeptidase activity"/>
    <property type="evidence" value="ECO:0007669"/>
    <property type="project" value="InterPro"/>
</dbReference>
<dbReference type="GO" id="GO:0019028">
    <property type="term" value="C:viral capsid"/>
    <property type="evidence" value="ECO:0007669"/>
    <property type="project" value="UniProtKB-KW"/>
</dbReference>
<dbReference type="GO" id="GO:0046983">
    <property type="term" value="F:protein dimerization activity"/>
    <property type="evidence" value="ECO:0007669"/>
    <property type="project" value="InterPro"/>
</dbReference>
<dbReference type="PROSITE" id="PS51591">
    <property type="entry name" value="RNA_CAP01_NS5_MT"/>
    <property type="match status" value="1"/>
</dbReference>
<evidence type="ECO:0000256" key="34">
    <source>
        <dbReference type="ARBA" id="ARBA00022840"/>
    </source>
</evidence>
<comment type="catalytic activity">
    <reaction evidence="52">
        <text>Selective hydrolysis of -Xaa-Xaa-|-Yaa- bonds in which each of the Xaa can be either Arg or Lys and Yaa can be either Ser or Ala.</text>
        <dbReference type="EC" id="3.4.21.91"/>
    </reaction>
</comment>
<dbReference type="InterPro" id="IPR029063">
    <property type="entry name" value="SAM-dependent_MTases_sf"/>
</dbReference>
<dbReference type="InterPro" id="IPR043502">
    <property type="entry name" value="DNA/RNA_pol_sf"/>
</dbReference>
<keyword evidence="49" id="KW-0899">Viral immunoevasion</keyword>
<evidence type="ECO:0000256" key="60">
    <source>
        <dbReference type="SAM" id="Phobius"/>
    </source>
</evidence>
<evidence type="ECO:0000256" key="11">
    <source>
        <dbReference type="ARBA" id="ARBA00022510"/>
    </source>
</evidence>
<dbReference type="CDD" id="cd17038">
    <property type="entry name" value="Flavi_M"/>
    <property type="match status" value="1"/>
</dbReference>
<dbReference type="InterPro" id="IPR001650">
    <property type="entry name" value="Helicase_C-like"/>
</dbReference>
<evidence type="ECO:0000256" key="12">
    <source>
        <dbReference type="ARBA" id="ARBA00022525"/>
    </source>
</evidence>
<accession>A0A859D659</accession>
<feature type="transmembrane region" description="Helical" evidence="60">
    <location>
        <begin position="2348"/>
        <end position="2367"/>
    </location>
</feature>
<evidence type="ECO:0000256" key="43">
    <source>
        <dbReference type="ARBA" id="ARBA00023136"/>
    </source>
</evidence>
<feature type="transmembrane region" description="Helical" evidence="60">
    <location>
        <begin position="1389"/>
        <end position="1407"/>
    </location>
</feature>
<dbReference type="Gene3D" id="2.60.40.350">
    <property type="match status" value="1"/>
</dbReference>
<evidence type="ECO:0000256" key="17">
    <source>
        <dbReference type="ARBA" id="ARBA00022595"/>
    </source>
</evidence>
<evidence type="ECO:0000256" key="30">
    <source>
        <dbReference type="ARBA" id="ARBA00022806"/>
    </source>
</evidence>
<evidence type="ECO:0000256" key="3">
    <source>
        <dbReference type="ARBA" id="ARBA00004153"/>
    </source>
</evidence>
<dbReference type="Pfam" id="PF01728">
    <property type="entry name" value="FtsJ"/>
    <property type="match status" value="1"/>
</dbReference>
<evidence type="ECO:0000256" key="7">
    <source>
        <dbReference type="ARBA" id="ARBA00004613"/>
    </source>
</evidence>
<keyword evidence="40 60" id="KW-1133">Transmembrane helix</keyword>
<feature type="transmembrane region" description="Helical" evidence="60">
    <location>
        <begin position="1239"/>
        <end position="1257"/>
    </location>
</feature>
<evidence type="ECO:0000256" key="23">
    <source>
        <dbReference type="ARBA" id="ARBA00022691"/>
    </source>
</evidence>
<evidence type="ECO:0000256" key="2">
    <source>
        <dbReference type="ARBA" id="ARBA00004147"/>
    </source>
</evidence>
<feature type="compositionally biased region" description="Basic and acidic residues" evidence="59">
    <location>
        <begin position="20"/>
        <end position="29"/>
    </location>
</feature>
<keyword evidence="20" id="KW-0507">mRNA processing</keyword>
<feature type="binding site" evidence="58">
    <location>
        <position position="3228"/>
    </location>
    <ligand>
        <name>Zn(2+)</name>
        <dbReference type="ChEBI" id="CHEBI:29105"/>
        <label>2</label>
    </ligand>
</feature>
<keyword evidence="25" id="KW-0548">Nucleotidyltransferase</keyword>
<dbReference type="Gene3D" id="3.40.50.150">
    <property type="entry name" value="Vaccinia Virus protein VP39"/>
    <property type="match status" value="1"/>
</dbReference>
<keyword evidence="39" id="KW-0693">Viral RNA replication</keyword>
<evidence type="ECO:0000256" key="31">
    <source>
        <dbReference type="ARBA" id="ARBA00022825"/>
    </source>
</evidence>
<dbReference type="CDD" id="cd20761">
    <property type="entry name" value="capping_2-OMTase_Flaviviridae"/>
    <property type="match status" value="1"/>
</dbReference>
<keyword evidence="10" id="KW-1168">Fusion of virus membrane with host membrane</keyword>
<dbReference type="InterPro" id="IPR000752">
    <property type="entry name" value="Flavi_NS2A"/>
</dbReference>
<evidence type="ECO:0000256" key="46">
    <source>
        <dbReference type="ARBA" id="ARBA00023184"/>
    </source>
</evidence>
<keyword evidence="43 60" id="KW-0472">Membrane</keyword>
<feature type="disulfide bond" evidence="57">
    <location>
        <begin position="285"/>
        <end position="312"/>
    </location>
</feature>
<dbReference type="SMART" id="SM00490">
    <property type="entry name" value="HELICc"/>
    <property type="match status" value="1"/>
</dbReference>
<dbReference type="GO" id="GO:0005198">
    <property type="term" value="F:structural molecule activity"/>
    <property type="evidence" value="ECO:0007669"/>
    <property type="project" value="InterPro"/>
</dbReference>
<evidence type="ECO:0000256" key="35">
    <source>
        <dbReference type="ARBA" id="ARBA00022844"/>
    </source>
</evidence>
<keyword evidence="22" id="KW-0808">Transferase</keyword>
<dbReference type="InterPro" id="IPR049486">
    <property type="entry name" value="NS3-hel_C_flaviviridae"/>
</dbReference>
<dbReference type="Pfam" id="PF02832">
    <property type="entry name" value="Flavi_glycop_C"/>
    <property type="match status" value="1"/>
</dbReference>
<dbReference type="Pfam" id="PF00949">
    <property type="entry name" value="Peptidase_S7"/>
    <property type="match status" value="1"/>
</dbReference>
<dbReference type="Pfam" id="PF07652">
    <property type="entry name" value="Flavi_DEAD"/>
    <property type="match status" value="1"/>
</dbReference>
<dbReference type="Pfam" id="PF01003">
    <property type="entry name" value="Flavi_capsid"/>
    <property type="match status" value="1"/>
</dbReference>
<feature type="transmembrane region" description="Helical" evidence="60">
    <location>
        <begin position="727"/>
        <end position="752"/>
    </location>
</feature>
<dbReference type="InterPro" id="IPR002535">
    <property type="entry name" value="Flavi_propep"/>
</dbReference>
<evidence type="ECO:0000256" key="18">
    <source>
        <dbReference type="ARBA" id="ARBA00022603"/>
    </source>
</evidence>
<evidence type="ECO:0000256" key="22">
    <source>
        <dbReference type="ARBA" id="ARBA00022679"/>
    </source>
</evidence>
<feature type="disulfide bond" evidence="57">
    <location>
        <begin position="356"/>
        <end position="387"/>
    </location>
</feature>
<keyword evidence="9" id="KW-0696">RNA-directed RNA polymerase</keyword>
<dbReference type="InterPro" id="IPR036253">
    <property type="entry name" value="Glycoprot_cen/dimer_sf"/>
</dbReference>
<feature type="binding site" evidence="58">
    <location>
        <position position="2958"/>
    </location>
    <ligand>
        <name>Zn(2+)</name>
        <dbReference type="ChEBI" id="CHEBI:29105"/>
        <label>1</label>
    </ligand>
</feature>
<keyword evidence="28" id="KW-0378">Hydrolase</keyword>
<keyword evidence="12" id="KW-0964">Secreted</keyword>
<keyword evidence="44 57" id="KW-1015">Disulfide bond</keyword>
<dbReference type="GO" id="GO:0046872">
    <property type="term" value="F:metal ion binding"/>
    <property type="evidence" value="ECO:0007669"/>
    <property type="project" value="UniProtKB-KW"/>
</dbReference>
<reference evidence="67" key="2">
    <citation type="journal article" name="PLoS Pathog.">
        <title>Circumpolar diversification of the Ixodes uriae tick virome.</title>
        <authorList>
            <person name="Pettersson J.H."/>
            <person name="Ellstrom P."/>
            <person name="Ling J."/>
            <person name="Nilsson I."/>
            <person name="Bergstrom S."/>
            <person name="Gonzalez-Acuna D."/>
            <person name="Olsen B."/>
            <person name="Holmes E.C."/>
        </authorList>
    </citation>
    <scope>NUCLEOTIDE SEQUENCE</scope>
    <source>
        <strain evidence="67">OTU53.IU9</strain>
    </source>
</reference>
<dbReference type="InterPro" id="IPR002877">
    <property type="entry name" value="RNA_MeTrfase_FtsJ_dom"/>
</dbReference>
<dbReference type="InterPro" id="IPR027287">
    <property type="entry name" value="Flavi_E_Ig-like"/>
</dbReference>
<dbReference type="PROSITE" id="PS51194">
    <property type="entry name" value="HELICASE_CTER"/>
    <property type="match status" value="1"/>
</dbReference>
<dbReference type="InterPro" id="IPR026490">
    <property type="entry name" value="mRNA_cap_0/1_MeTrfase"/>
</dbReference>
<feature type="transmembrane region" description="Helical" evidence="60">
    <location>
        <begin position="2247"/>
        <end position="2269"/>
    </location>
</feature>
<feature type="binding site" evidence="58">
    <location>
        <position position="2966"/>
    </location>
    <ligand>
        <name>Zn(2+)</name>
        <dbReference type="ChEBI" id="CHEBI:29105"/>
        <label>1</label>
    </ligand>
</feature>
<dbReference type="GO" id="GO:0004482">
    <property type="term" value="F:mRNA 5'-cap (guanine-N7-)-methyltransferase activity"/>
    <property type="evidence" value="ECO:0007669"/>
    <property type="project" value="InterPro"/>
</dbReference>
<evidence type="ECO:0000256" key="52">
    <source>
        <dbReference type="ARBA" id="ARBA00024468"/>
    </source>
</evidence>
<comment type="catalytic activity">
    <reaction evidence="55">
        <text>ATP + H2O = ADP + phosphate + H(+)</text>
        <dbReference type="Rhea" id="RHEA:13065"/>
        <dbReference type="ChEBI" id="CHEBI:15377"/>
        <dbReference type="ChEBI" id="CHEBI:15378"/>
        <dbReference type="ChEBI" id="CHEBI:30616"/>
        <dbReference type="ChEBI" id="CHEBI:43474"/>
        <dbReference type="ChEBI" id="CHEBI:456216"/>
        <dbReference type="EC" id="3.6.4.13"/>
    </reaction>
</comment>
<keyword evidence="32" id="KW-1114">Inhibition of host interferon signaling pathway by virus</keyword>
<name>A0A859D659_9FLAV</name>
<evidence type="ECO:0000256" key="49">
    <source>
        <dbReference type="ARBA" id="ARBA00023280"/>
    </source>
</evidence>
<evidence type="ECO:0000256" key="59">
    <source>
        <dbReference type="SAM" id="MobiDB-lite"/>
    </source>
</evidence>
<feature type="active site" description="Charge relay system; for serine protease NS3 activity" evidence="56">
    <location>
        <position position="1631"/>
    </location>
</feature>
<feature type="domain" description="Helicase ATP-binding" evidence="62">
    <location>
        <begin position="1679"/>
        <end position="1835"/>
    </location>
</feature>
<evidence type="ECO:0000256" key="40">
    <source>
        <dbReference type="ARBA" id="ARBA00022989"/>
    </source>
</evidence>
<comment type="subcellular location">
    <subcellularLocation>
        <location evidence="5">Host cytoplasm</location>
        <location evidence="5">Host perinuclear region</location>
    </subcellularLocation>
    <subcellularLocation>
        <location evidence="3">Host endoplasmic reticulum membrane</location>
        <topology evidence="3">Multi-pass membrane protein</topology>
    </subcellularLocation>
    <subcellularLocation>
        <location evidence="6">Host endoplasmic reticulum membrane</location>
        <topology evidence="6">Peripheral membrane protein</topology>
        <orientation evidence="6">Cytoplasmic side</orientation>
    </subcellularLocation>
    <subcellularLocation>
        <location evidence="51">Host endoplasmic reticulum membrane</location>
        <topology evidence="51">Peripheral membrane protein</topology>
        <orientation evidence="51">Lumenal side</orientation>
    </subcellularLocation>
    <subcellularLocation>
        <location evidence="2">Host nucleus</location>
    </subcellularLocation>
    <subcellularLocation>
        <location evidence="7">Secreted</location>
    </subcellularLocation>
    <subcellularLocation>
        <location evidence="4">Virion membrane</location>
        <topology evidence="4">Multi-pass membrane protein</topology>
    </subcellularLocation>
</comment>
<dbReference type="SUPFAM" id="SSF53335">
    <property type="entry name" value="S-adenosyl-L-methionine-dependent methyltransferases"/>
    <property type="match status" value="1"/>
</dbReference>
<dbReference type="Pfam" id="PF00948">
    <property type="entry name" value="Flavi_NS1"/>
    <property type="match status" value="1"/>
</dbReference>
<evidence type="ECO:0000256" key="29">
    <source>
        <dbReference type="ARBA" id="ARBA00022804"/>
    </source>
</evidence>
<dbReference type="Pfam" id="PF01005">
    <property type="entry name" value="Flavi_NS2A"/>
    <property type="match status" value="1"/>
</dbReference>
<keyword evidence="42" id="KW-1072">Activation of host autophagy by virus</keyword>
<feature type="transmembrane region" description="Helical" evidence="60">
    <location>
        <begin position="1169"/>
        <end position="1186"/>
    </location>
</feature>
<dbReference type="InterPro" id="IPR001157">
    <property type="entry name" value="Flavi_NS1"/>
</dbReference>
<evidence type="ECO:0000256" key="38">
    <source>
        <dbReference type="ARBA" id="ARBA00022884"/>
    </source>
</evidence>
<evidence type="ECO:0000256" key="55">
    <source>
        <dbReference type="ARBA" id="ARBA00047984"/>
    </source>
</evidence>
<keyword evidence="50" id="KW-1160">Virus entry into host cell</keyword>
<dbReference type="InterPro" id="IPR011998">
    <property type="entry name" value="Flavi_Glycoprot_E_cen/dimer"/>
</dbReference>
<comment type="function">
    <text evidence="1">Functions as a signal peptide for NS4B and is required for the interferon antagonism activity of the latter.</text>
</comment>
<feature type="disulfide bond" evidence="57">
    <location>
        <begin position="374"/>
        <end position="403"/>
    </location>
</feature>
<dbReference type="SUPFAM" id="SSF56672">
    <property type="entry name" value="DNA/RNA polymerases"/>
    <property type="match status" value="1"/>
</dbReference>
<dbReference type="GO" id="GO:0039502">
    <property type="term" value="P:symbiont-mediated suppression of host type I interferon-mediated signaling pathway"/>
    <property type="evidence" value="ECO:0007669"/>
    <property type="project" value="UniProtKB-KW"/>
</dbReference>
<dbReference type="NCBIfam" id="TIGR04240">
    <property type="entry name" value="flavi_E_stem"/>
    <property type="match status" value="1"/>
</dbReference>
<evidence type="ECO:0000256" key="36">
    <source>
        <dbReference type="ARBA" id="ARBA00022870"/>
    </source>
</evidence>
<keyword evidence="16" id="KW-0945">Host-virus interaction</keyword>
<dbReference type="PROSITE" id="PS51527">
    <property type="entry name" value="FLAVIVIRUS_NS2B"/>
    <property type="match status" value="1"/>
</dbReference>
<keyword evidence="37" id="KW-1106">Inhibition of host STAT2 by virus</keyword>
<dbReference type="InterPro" id="IPR014001">
    <property type="entry name" value="Helicase_ATP-bd"/>
</dbReference>
<dbReference type="GO" id="GO:0017111">
    <property type="term" value="F:ribonucleoside triphosphate phosphatase activity"/>
    <property type="evidence" value="ECO:0007669"/>
    <property type="project" value="UniProtKB-EC"/>
</dbReference>
<feature type="domain" description="RdRp catalytic" evidence="61">
    <location>
        <begin position="3044"/>
        <end position="3193"/>
    </location>
</feature>
<dbReference type="InterPro" id="IPR026470">
    <property type="entry name" value="Flavi_E_Stem/Anchor_dom"/>
</dbReference>
<dbReference type="GO" id="GO:0055036">
    <property type="term" value="C:virion membrane"/>
    <property type="evidence" value="ECO:0007669"/>
    <property type="project" value="UniProtKB-SubCell"/>
</dbReference>
<dbReference type="InterPro" id="IPR038688">
    <property type="entry name" value="Flavi_propep_sf"/>
</dbReference>
<evidence type="ECO:0000256" key="15">
    <source>
        <dbReference type="ARBA" id="ARBA00022562"/>
    </source>
</evidence>
<dbReference type="PROSITE" id="PS51528">
    <property type="entry name" value="FLAVIVIRUS_NS3PRO"/>
    <property type="match status" value="1"/>
</dbReference>
<evidence type="ECO:0000256" key="42">
    <source>
        <dbReference type="ARBA" id="ARBA00023050"/>
    </source>
</evidence>
<feature type="binding site" evidence="58">
    <location>
        <position position="3363"/>
    </location>
    <ligand>
        <name>Zn(2+)</name>
        <dbReference type="ChEBI" id="CHEBI:29105"/>
        <label>2</label>
    </ligand>
</feature>
<dbReference type="InterPro" id="IPR001122">
    <property type="entry name" value="Flavi_capsidC"/>
</dbReference>
<dbReference type="SMART" id="SM00487">
    <property type="entry name" value="DEXDc"/>
    <property type="match status" value="1"/>
</dbReference>
<feature type="transmembrane region" description="Helical" evidence="60">
    <location>
        <begin position="1192"/>
        <end position="1218"/>
    </location>
</feature>
<evidence type="ECO:0000256" key="48">
    <source>
        <dbReference type="ARBA" id="ARBA00023258"/>
    </source>
</evidence>
<reference evidence="67" key="1">
    <citation type="submission" date="2019-12" db="EMBL/GenBank/DDBJ databases">
        <authorList>
            <person name="Pettersson J.H.O."/>
            <person name="Olsen B."/>
            <person name="Holmes E.C."/>
        </authorList>
    </citation>
    <scope>NUCLEOTIDE SEQUENCE</scope>
    <source>
        <strain evidence="67">OTU53.IU9</strain>
    </source>
</reference>
<feature type="transmembrane region" description="Helical" evidence="60">
    <location>
        <begin position="1332"/>
        <end position="1352"/>
    </location>
</feature>
<evidence type="ECO:0000259" key="61">
    <source>
        <dbReference type="PROSITE" id="PS50507"/>
    </source>
</evidence>
<dbReference type="GO" id="GO:0004483">
    <property type="term" value="F:methyltransferase cap1 activity"/>
    <property type="evidence" value="ECO:0007669"/>
    <property type="project" value="InterPro"/>
</dbReference>
<dbReference type="Pfam" id="PF20907">
    <property type="entry name" value="Flav_NS3-hel_C"/>
    <property type="match status" value="1"/>
</dbReference>
<dbReference type="Gene3D" id="1.20.1280.260">
    <property type="match status" value="1"/>
</dbReference>
<dbReference type="Pfam" id="PF01004">
    <property type="entry name" value="Flavi_M"/>
    <property type="match status" value="1"/>
</dbReference>
<evidence type="ECO:0000256" key="39">
    <source>
        <dbReference type="ARBA" id="ARBA00022953"/>
    </source>
</evidence>
<keyword evidence="41" id="KW-0506">mRNA capping</keyword>
<dbReference type="FunFam" id="3.30.70.2840:FF:000004">
    <property type="entry name" value="Genome polyprotein"/>
    <property type="match status" value="1"/>
</dbReference>
<feature type="transmembrane region" description="Helical" evidence="60">
    <location>
        <begin position="1364"/>
        <end position="1383"/>
    </location>
</feature>
<dbReference type="InterPro" id="IPR000404">
    <property type="entry name" value="Flavi_NS4A"/>
</dbReference>
<keyword evidence="29" id="KW-1161">Viral attachment to host cell</keyword>
<dbReference type="InterPro" id="IPR027417">
    <property type="entry name" value="P-loop_NTPase"/>
</dbReference>
<dbReference type="GO" id="GO:0044220">
    <property type="term" value="C:host cell perinuclear region of cytoplasm"/>
    <property type="evidence" value="ECO:0007669"/>
    <property type="project" value="UniProtKB-SubCell"/>
</dbReference>
<evidence type="ECO:0000256" key="58">
    <source>
        <dbReference type="PIRSR" id="PIRSR003817-4"/>
    </source>
</evidence>
<dbReference type="CDD" id="cd23204">
    <property type="entry name" value="Flavivirus_RdRp"/>
    <property type="match status" value="1"/>
</dbReference>
<evidence type="ECO:0000256" key="57">
    <source>
        <dbReference type="PIRSR" id="PIRSR003817-3"/>
    </source>
</evidence>
<feature type="disulfide bond" evidence="57">
    <location>
        <begin position="589"/>
        <end position="621"/>
    </location>
</feature>
<feature type="region of interest" description="Disordered" evidence="59">
    <location>
        <begin position="1"/>
        <end position="29"/>
    </location>
</feature>
<feature type="domain" description="Helicase C-terminal" evidence="63">
    <location>
        <begin position="1846"/>
        <end position="2004"/>
    </location>
</feature>
<keyword evidence="24 60" id="KW-0812">Transmembrane</keyword>
<dbReference type="Gene3D" id="2.40.10.120">
    <property type="match status" value="1"/>
</dbReference>
<comment type="catalytic activity">
    <reaction evidence="54">
        <text>a ribonucleoside 5'-triphosphate + H2O = a ribonucleoside 5'-diphosphate + phosphate + H(+)</text>
        <dbReference type="Rhea" id="RHEA:23680"/>
        <dbReference type="ChEBI" id="CHEBI:15377"/>
        <dbReference type="ChEBI" id="CHEBI:15378"/>
        <dbReference type="ChEBI" id="CHEBI:43474"/>
        <dbReference type="ChEBI" id="CHEBI:57930"/>
        <dbReference type="ChEBI" id="CHEBI:61557"/>
        <dbReference type="EC" id="3.6.1.15"/>
    </reaction>
</comment>
<dbReference type="GO" id="GO:0052170">
    <property type="term" value="P:symbiont-mediated suppression of host innate immune response"/>
    <property type="evidence" value="ECO:0007669"/>
    <property type="project" value="UniProtKB-KW"/>
</dbReference>
<dbReference type="Pfam" id="PF21659">
    <property type="entry name" value="Flavi_E_stem"/>
    <property type="match status" value="1"/>
</dbReference>